<dbReference type="AlphaFoldDB" id="A0A3M5EMJ7"/>
<reference evidence="1 2" key="1">
    <citation type="submission" date="2018-08" db="EMBL/GenBank/DDBJ databases">
        <title>Recombination of ecologically and evolutionarily significant loci maintains genetic cohesion in the Pseudomonas syringae species complex.</title>
        <authorList>
            <person name="Dillon M."/>
            <person name="Thakur S."/>
            <person name="Almeida R.N.D."/>
            <person name="Weir B.S."/>
            <person name="Guttman D.S."/>
        </authorList>
    </citation>
    <scope>NUCLEOTIDE SEQUENCE [LARGE SCALE GENOMIC DNA]</scope>
    <source>
        <strain evidence="1 2">ICMP 7846</strain>
    </source>
</reference>
<accession>A0A3M5EMJ7</accession>
<protein>
    <submittedName>
        <fullName evidence="1">Uncharacterized protein</fullName>
    </submittedName>
</protein>
<evidence type="ECO:0000313" key="1">
    <source>
        <dbReference type="EMBL" id="RMS63298.1"/>
    </source>
</evidence>
<comment type="caution">
    <text evidence="1">The sequence shown here is derived from an EMBL/GenBank/DDBJ whole genome shotgun (WGS) entry which is preliminary data.</text>
</comment>
<sequence>MQTVVVLAGLPFSAVLILFMFGLHKAMRADYEAQVGDRRTYQPVPAPTQPQT</sequence>
<dbReference type="Proteomes" id="UP000270834">
    <property type="component" value="Unassembled WGS sequence"/>
</dbReference>
<dbReference type="EMBL" id="RBSQ01000184">
    <property type="protein sequence ID" value="RMS63298.1"/>
    <property type="molecule type" value="Genomic_DNA"/>
</dbReference>
<gene>
    <name evidence="1" type="ORF">ALP65_02185</name>
</gene>
<organism evidence="1 2">
    <name type="scientific">Pseudomonas aeruginosa</name>
    <dbReference type="NCBI Taxonomy" id="287"/>
    <lineage>
        <taxon>Bacteria</taxon>
        <taxon>Pseudomonadati</taxon>
        <taxon>Pseudomonadota</taxon>
        <taxon>Gammaproteobacteria</taxon>
        <taxon>Pseudomonadales</taxon>
        <taxon>Pseudomonadaceae</taxon>
        <taxon>Pseudomonas</taxon>
    </lineage>
</organism>
<proteinExistence type="predicted"/>
<name>A0A3M5EMJ7_PSEAI</name>
<evidence type="ECO:0000313" key="2">
    <source>
        <dbReference type="Proteomes" id="UP000270834"/>
    </source>
</evidence>